<comment type="caution">
    <text evidence="1">The sequence shown here is derived from an EMBL/GenBank/DDBJ whole genome shotgun (WGS) entry which is preliminary data.</text>
</comment>
<proteinExistence type="predicted"/>
<protein>
    <recommendedName>
        <fullName evidence="3">Ubiquitin-like domain-containing protein</fullName>
    </recommendedName>
</protein>
<keyword evidence="2" id="KW-1185">Reference proteome</keyword>
<dbReference type="AlphaFoldDB" id="A0AAN8P803"/>
<gene>
    <name evidence="1" type="ORF">TWF506_000305</name>
</gene>
<accession>A0AAN8P803</accession>
<name>A0AAN8P803_9PEZI</name>
<reference evidence="1 2" key="1">
    <citation type="submission" date="2019-10" db="EMBL/GenBank/DDBJ databases">
        <authorList>
            <person name="Palmer J.M."/>
        </authorList>
    </citation>
    <scope>NUCLEOTIDE SEQUENCE [LARGE SCALE GENOMIC DNA]</scope>
    <source>
        <strain evidence="1 2">TWF506</strain>
    </source>
</reference>
<organism evidence="1 2">
    <name type="scientific">Arthrobotrys conoides</name>
    <dbReference type="NCBI Taxonomy" id="74498"/>
    <lineage>
        <taxon>Eukaryota</taxon>
        <taxon>Fungi</taxon>
        <taxon>Dikarya</taxon>
        <taxon>Ascomycota</taxon>
        <taxon>Pezizomycotina</taxon>
        <taxon>Orbiliomycetes</taxon>
        <taxon>Orbiliales</taxon>
        <taxon>Orbiliaceae</taxon>
        <taxon>Arthrobotrys</taxon>
    </lineage>
</organism>
<evidence type="ECO:0000313" key="1">
    <source>
        <dbReference type="EMBL" id="KAK6520011.1"/>
    </source>
</evidence>
<dbReference type="Proteomes" id="UP001307849">
    <property type="component" value="Unassembled WGS sequence"/>
</dbReference>
<sequence>MPPTPPLTITLKSHTTTLYLLLPPSTPLTTLTNTLFEALTTSSPHLPLTPPTSISSLKLGLPKDTIPLTFQPLDESSLKGKQTLTSLGIKDGSILAFEVVNDEDGKEWDGEFTVVWASDDEDQSQSQSQSQGQGV</sequence>
<dbReference type="EMBL" id="JAVHJM010000001">
    <property type="protein sequence ID" value="KAK6520011.1"/>
    <property type="molecule type" value="Genomic_DNA"/>
</dbReference>
<evidence type="ECO:0000313" key="2">
    <source>
        <dbReference type="Proteomes" id="UP001307849"/>
    </source>
</evidence>
<evidence type="ECO:0008006" key="3">
    <source>
        <dbReference type="Google" id="ProtNLM"/>
    </source>
</evidence>